<protein>
    <submittedName>
        <fullName evidence="4">DUF1738 domain-containing protein</fullName>
    </submittedName>
</protein>
<evidence type="ECO:0000313" key="5">
    <source>
        <dbReference type="Proteomes" id="UP000765160"/>
    </source>
</evidence>
<dbReference type="RefSeq" id="WP_168054936.1">
    <property type="nucleotide sequence ID" value="NZ_JAATJR010000010.1"/>
</dbReference>
<feature type="domain" description="Polyvalent protein metallopeptidase" evidence="3">
    <location>
        <begin position="170"/>
        <end position="297"/>
    </location>
</feature>
<evidence type="ECO:0000259" key="2">
    <source>
        <dbReference type="Pfam" id="PF08401"/>
    </source>
</evidence>
<evidence type="ECO:0000259" key="3">
    <source>
        <dbReference type="Pfam" id="PF18818"/>
    </source>
</evidence>
<evidence type="ECO:0000313" key="4">
    <source>
        <dbReference type="EMBL" id="NKE48487.1"/>
    </source>
</evidence>
<gene>
    <name evidence="4" type="ORF">HB662_27200</name>
</gene>
<dbReference type="EMBL" id="JAAVTX010000010">
    <property type="protein sequence ID" value="NKE48487.1"/>
    <property type="molecule type" value="Genomic_DNA"/>
</dbReference>
<reference evidence="4 5" key="1">
    <citation type="submission" date="2020-03" db="EMBL/GenBank/DDBJ databases">
        <title>Roseomonas selenitidurans sp. nov. isolated from soil.</title>
        <authorList>
            <person name="Liu H."/>
        </authorList>
    </citation>
    <scope>NUCLEOTIDE SEQUENCE [LARGE SCALE GENOMIC DNA]</scope>
    <source>
        <strain evidence="4 5">JCM 15073</strain>
    </source>
</reference>
<organism evidence="4 5">
    <name type="scientific">Falsiroseomonas frigidaquae</name>
    <dbReference type="NCBI Taxonomy" id="487318"/>
    <lineage>
        <taxon>Bacteria</taxon>
        <taxon>Pseudomonadati</taxon>
        <taxon>Pseudomonadota</taxon>
        <taxon>Alphaproteobacteria</taxon>
        <taxon>Acetobacterales</taxon>
        <taxon>Roseomonadaceae</taxon>
        <taxon>Falsiroseomonas</taxon>
    </lineage>
</organism>
<name>A0ABX1F861_9PROT</name>
<feature type="region of interest" description="Disordered" evidence="1">
    <location>
        <begin position="1"/>
        <end position="24"/>
    </location>
</feature>
<accession>A0ABX1F861</accession>
<proteinExistence type="predicted"/>
<dbReference type="Pfam" id="PF18818">
    <property type="entry name" value="MPTase-PolyVal"/>
    <property type="match status" value="1"/>
</dbReference>
<keyword evidence="5" id="KW-1185">Reference proteome</keyword>
<comment type="caution">
    <text evidence="4">The sequence shown here is derived from an EMBL/GenBank/DDBJ whole genome shotgun (WGS) entry which is preliminary data.</text>
</comment>
<dbReference type="InterPro" id="IPR013610">
    <property type="entry name" value="ArdC_N"/>
</dbReference>
<feature type="compositionally biased region" description="Low complexity" evidence="1">
    <location>
        <begin position="1"/>
        <end position="18"/>
    </location>
</feature>
<feature type="domain" description="N-terminal" evidence="2">
    <location>
        <begin position="27"/>
        <end position="142"/>
    </location>
</feature>
<dbReference type="InterPro" id="IPR017113">
    <property type="entry name" value="Antirestriction_ArdC"/>
</dbReference>
<evidence type="ECO:0000256" key="1">
    <source>
        <dbReference type="SAM" id="MobiDB-lite"/>
    </source>
</evidence>
<sequence length="322" mass="36094">MRKTSTKPTTASTKTSNTGCGDTGRTDLYQTVTDAILAELELGLKPWRRPWRTAAACLPLRHTGQPYRGINTLVLWMAMCAHGYTSPYFMTYRQAQELGGQVRRGEKATTVTYSDTLRRVEETPDGEEEERRIWFLKSYAVFNACQIDGLPERFHPASNPAEAAPVQRIEAAERFFASTGADIRPGGQRAFYTPNLDYIRMPAIGDFIYPEAYYATLAHEMGHWTGHPSRLNRETITRRHSEEARAVEEILAELTAAFTCASLGIDHDLREDSTAYIGSWLRVLASDKRFIFVAAAHAQRACDFLWSLQPEDGQNCGAATAE</sequence>
<dbReference type="Pfam" id="PF08401">
    <property type="entry name" value="ArdcN"/>
    <property type="match status" value="1"/>
</dbReference>
<dbReference type="InterPro" id="IPR041459">
    <property type="entry name" value="MPTase-PolyVal"/>
</dbReference>
<dbReference type="Proteomes" id="UP000765160">
    <property type="component" value="Unassembled WGS sequence"/>
</dbReference>
<dbReference type="PIRSF" id="PIRSF037112">
    <property type="entry name" value="Antirestriction_ArdC"/>
    <property type="match status" value="1"/>
</dbReference>